<dbReference type="GO" id="GO:0000105">
    <property type="term" value="P:L-histidine biosynthetic process"/>
    <property type="evidence" value="ECO:0007669"/>
    <property type="project" value="UniProtKB-UniRule"/>
</dbReference>
<dbReference type="RefSeq" id="WP_075035285.1">
    <property type="nucleotide sequence ID" value="NZ_FOSB01000002.1"/>
</dbReference>
<dbReference type="Proteomes" id="UP000183557">
    <property type="component" value="Unassembled WGS sequence"/>
</dbReference>
<name>A0A1I3RFJ6_HALDA</name>
<reference evidence="18" key="1">
    <citation type="submission" date="2016-10" db="EMBL/GenBank/DDBJ databases">
        <authorList>
            <person name="Varghese N."/>
            <person name="Submissions S."/>
        </authorList>
    </citation>
    <scope>NUCLEOTIDE SEQUENCE [LARGE SCALE GENOMIC DNA]</scope>
    <source>
        <strain evidence="18">CGMCC 1.3704</strain>
    </source>
</reference>
<evidence type="ECO:0000256" key="15">
    <source>
        <dbReference type="HAMAP-Rule" id="MF_01019"/>
    </source>
</evidence>
<evidence type="ECO:0000256" key="8">
    <source>
        <dbReference type="ARBA" id="ARBA00022490"/>
    </source>
</evidence>
<dbReference type="NCBIfam" id="NF000768">
    <property type="entry name" value="PRK00051.1"/>
    <property type="match status" value="1"/>
</dbReference>
<evidence type="ECO:0000256" key="6">
    <source>
        <dbReference type="ARBA" id="ARBA00007731"/>
    </source>
</evidence>
<dbReference type="FunFam" id="1.10.287.1080:FF:000002">
    <property type="entry name" value="Histidine biosynthesis bifunctional protein HisIE"/>
    <property type="match status" value="1"/>
</dbReference>
<evidence type="ECO:0000256" key="11">
    <source>
        <dbReference type="ARBA" id="ARBA00022801"/>
    </source>
</evidence>
<dbReference type="HAMAP" id="MF_01021">
    <property type="entry name" value="HisI"/>
    <property type="match status" value="1"/>
</dbReference>
<dbReference type="OrthoDB" id="9795769at2"/>
<evidence type="ECO:0000256" key="14">
    <source>
        <dbReference type="ARBA" id="ARBA00023268"/>
    </source>
</evidence>
<gene>
    <name evidence="15" type="primary">hisI</name>
    <name evidence="15" type="synonym">hisIE</name>
    <name evidence="17" type="ORF">SAMN04487936_102185</name>
</gene>
<keyword evidence="12 15" id="KW-0067">ATP-binding</keyword>
<sequence length="207" mass="22996">MKIEEIKFDEQGLVPAIVQDARSKAVLTLAYMNKQSLKKTLDIGETVFYSRSRQELWHKGETSGNTQEVKSIRYDCDQDALLVQVVPAGPACHKGDYSCFSESLTGTDATPKENRYQILDQLQSVLAERKATLPEGSYTSQLFQEGVDRIAKKIGEEAGEVIIAAKNDDAEEIALESADLLFHLLLILTDRGVPLDNVLAVLEERHS</sequence>
<feature type="region of interest" description="Phosphoribosyl-ATP pyrophosphohydrolase" evidence="15">
    <location>
        <begin position="119"/>
        <end position="207"/>
    </location>
</feature>
<keyword evidence="9 15" id="KW-0028">Amino-acid biosynthesis</keyword>
<evidence type="ECO:0000256" key="7">
    <source>
        <dbReference type="ARBA" id="ARBA00008299"/>
    </source>
</evidence>
<keyword evidence="10 15" id="KW-0547">Nucleotide-binding</keyword>
<keyword evidence="18" id="KW-1185">Reference proteome</keyword>
<feature type="domain" description="Phosphoribosyl-AMP cyclohydrolase" evidence="16">
    <location>
        <begin position="29"/>
        <end position="100"/>
    </location>
</feature>
<dbReference type="GO" id="GO:0005737">
    <property type="term" value="C:cytoplasm"/>
    <property type="evidence" value="ECO:0007669"/>
    <property type="project" value="UniProtKB-SubCell"/>
</dbReference>
<accession>A0A1I3RFJ6</accession>
<feature type="region of interest" description="Phosphoribosyl-AMP cyclohydrolase" evidence="15">
    <location>
        <begin position="1"/>
        <end position="118"/>
    </location>
</feature>
<evidence type="ECO:0000313" key="18">
    <source>
        <dbReference type="Proteomes" id="UP000183557"/>
    </source>
</evidence>
<comment type="similarity">
    <text evidence="6 15">In the C-terminal section; belongs to the PRA-PH family.</text>
</comment>
<protein>
    <recommendedName>
        <fullName evidence="15">Histidine biosynthesis bifunctional protein HisIE</fullName>
    </recommendedName>
    <domain>
        <recommendedName>
            <fullName evidence="15">Phosphoribosyl-AMP cyclohydrolase</fullName>
            <shortName evidence="15">PRA-CH</shortName>
            <ecNumber evidence="15">3.5.4.19</ecNumber>
        </recommendedName>
    </domain>
    <domain>
        <recommendedName>
            <fullName evidence="15">Phosphoribosyl-ATP pyrophosphatase</fullName>
            <shortName evidence="15">PRA-PH</shortName>
            <ecNumber evidence="15">3.6.1.31</ecNumber>
        </recommendedName>
    </domain>
</protein>
<evidence type="ECO:0000256" key="4">
    <source>
        <dbReference type="ARBA" id="ARBA00005169"/>
    </source>
</evidence>
<evidence type="ECO:0000256" key="10">
    <source>
        <dbReference type="ARBA" id="ARBA00022741"/>
    </source>
</evidence>
<dbReference type="NCBIfam" id="TIGR03188">
    <property type="entry name" value="histidine_hisI"/>
    <property type="match status" value="1"/>
</dbReference>
<proteinExistence type="inferred from homology"/>
<evidence type="ECO:0000313" key="17">
    <source>
        <dbReference type="EMBL" id="SFJ44111.1"/>
    </source>
</evidence>
<dbReference type="Gene3D" id="3.10.20.810">
    <property type="entry name" value="Phosphoribosyl-AMP cyclohydrolase"/>
    <property type="match status" value="1"/>
</dbReference>
<dbReference type="GO" id="GO:0004636">
    <property type="term" value="F:phosphoribosyl-ATP diphosphatase activity"/>
    <property type="evidence" value="ECO:0007669"/>
    <property type="project" value="UniProtKB-UniRule"/>
</dbReference>
<evidence type="ECO:0000256" key="13">
    <source>
        <dbReference type="ARBA" id="ARBA00023102"/>
    </source>
</evidence>
<keyword evidence="8 15" id="KW-0963">Cytoplasm</keyword>
<comment type="subcellular location">
    <subcellularLocation>
        <location evidence="3 15">Cytoplasm</location>
    </subcellularLocation>
</comment>
<dbReference type="InterPro" id="IPR021130">
    <property type="entry name" value="PRib-ATP_PPHydrolase-like"/>
</dbReference>
<dbReference type="AlphaFoldDB" id="A0A1I3RFJ6"/>
<comment type="pathway">
    <text evidence="5 15">Amino-acid biosynthesis; L-histidine biosynthesis; L-histidine from 5-phospho-alpha-D-ribose 1-diphosphate: step 2/9.</text>
</comment>
<dbReference type="PANTHER" id="PTHR42945:SF9">
    <property type="entry name" value="HISTIDINE BIOSYNTHESIS BIFUNCTIONAL PROTEIN HISIE"/>
    <property type="match status" value="1"/>
</dbReference>
<dbReference type="Pfam" id="PF01502">
    <property type="entry name" value="PRA-CH"/>
    <property type="match status" value="1"/>
</dbReference>
<evidence type="ECO:0000256" key="12">
    <source>
        <dbReference type="ARBA" id="ARBA00022840"/>
    </source>
</evidence>
<evidence type="ECO:0000256" key="2">
    <source>
        <dbReference type="ARBA" id="ARBA00001460"/>
    </source>
</evidence>
<keyword evidence="13 15" id="KW-0368">Histidine biosynthesis</keyword>
<comment type="pathway">
    <text evidence="4 15">Amino-acid biosynthesis; L-histidine biosynthesis; L-histidine from 5-phospho-alpha-D-ribose 1-diphosphate: step 3/9.</text>
</comment>
<dbReference type="GO" id="GO:0004635">
    <property type="term" value="F:phosphoribosyl-AMP cyclohydrolase activity"/>
    <property type="evidence" value="ECO:0007669"/>
    <property type="project" value="UniProtKB-UniRule"/>
</dbReference>
<dbReference type="EC" id="3.6.1.31" evidence="15"/>
<keyword evidence="11 15" id="KW-0378">Hydrolase</keyword>
<organism evidence="17 18">
    <name type="scientific">Halobacillus dabanensis</name>
    <dbReference type="NCBI Taxonomy" id="240302"/>
    <lineage>
        <taxon>Bacteria</taxon>
        <taxon>Bacillati</taxon>
        <taxon>Bacillota</taxon>
        <taxon>Bacilli</taxon>
        <taxon>Bacillales</taxon>
        <taxon>Bacillaceae</taxon>
        <taxon>Halobacillus</taxon>
    </lineage>
</organism>
<evidence type="ECO:0000259" key="16">
    <source>
        <dbReference type="Pfam" id="PF01502"/>
    </source>
</evidence>
<comment type="similarity">
    <text evidence="7 15">In the N-terminal section; belongs to the PRA-CH family.</text>
</comment>
<dbReference type="Gene3D" id="1.10.287.1080">
    <property type="entry name" value="MazG-like"/>
    <property type="match status" value="1"/>
</dbReference>
<dbReference type="SUPFAM" id="SSF141734">
    <property type="entry name" value="HisI-like"/>
    <property type="match status" value="1"/>
</dbReference>
<dbReference type="PANTHER" id="PTHR42945">
    <property type="entry name" value="HISTIDINE BIOSYNTHESIS BIFUNCTIONAL PROTEIN"/>
    <property type="match status" value="1"/>
</dbReference>
<dbReference type="GO" id="GO:0005524">
    <property type="term" value="F:ATP binding"/>
    <property type="evidence" value="ECO:0007669"/>
    <property type="project" value="UniProtKB-KW"/>
</dbReference>
<dbReference type="STRING" id="240302.BN982_01545"/>
<dbReference type="CDD" id="cd11534">
    <property type="entry name" value="NTP-PPase_HisIE_like"/>
    <property type="match status" value="1"/>
</dbReference>
<dbReference type="InterPro" id="IPR008179">
    <property type="entry name" value="HisE"/>
</dbReference>
<dbReference type="UniPathway" id="UPA00031">
    <property type="reaction ID" value="UER00007"/>
</dbReference>
<comment type="catalytic activity">
    <reaction evidence="1 15">
        <text>1-(5-phospho-beta-D-ribosyl)-5'-AMP + H2O = 1-(5-phospho-beta-D-ribosyl)-5-[(5-phospho-beta-D-ribosylamino)methylideneamino]imidazole-4-carboxamide</text>
        <dbReference type="Rhea" id="RHEA:20049"/>
        <dbReference type="ChEBI" id="CHEBI:15377"/>
        <dbReference type="ChEBI" id="CHEBI:58435"/>
        <dbReference type="ChEBI" id="CHEBI:59457"/>
        <dbReference type="EC" id="3.5.4.19"/>
    </reaction>
</comment>
<dbReference type="NCBIfam" id="NF002747">
    <property type="entry name" value="PRK02759.1"/>
    <property type="match status" value="1"/>
</dbReference>
<dbReference type="HAMAP" id="MF_01019">
    <property type="entry name" value="HisIE"/>
    <property type="match status" value="1"/>
</dbReference>
<dbReference type="HAMAP" id="MF_01020">
    <property type="entry name" value="HisE"/>
    <property type="match status" value="1"/>
</dbReference>
<evidence type="ECO:0000256" key="1">
    <source>
        <dbReference type="ARBA" id="ARBA00000024"/>
    </source>
</evidence>
<dbReference type="InterPro" id="IPR026660">
    <property type="entry name" value="PRA-CH"/>
</dbReference>
<comment type="catalytic activity">
    <reaction evidence="2 15">
        <text>1-(5-phospho-beta-D-ribosyl)-ATP + H2O = 1-(5-phospho-beta-D-ribosyl)-5'-AMP + diphosphate + H(+)</text>
        <dbReference type="Rhea" id="RHEA:22828"/>
        <dbReference type="ChEBI" id="CHEBI:15377"/>
        <dbReference type="ChEBI" id="CHEBI:15378"/>
        <dbReference type="ChEBI" id="CHEBI:33019"/>
        <dbReference type="ChEBI" id="CHEBI:59457"/>
        <dbReference type="ChEBI" id="CHEBI:73183"/>
        <dbReference type="EC" id="3.6.1.31"/>
    </reaction>
</comment>
<dbReference type="InterPro" id="IPR002496">
    <property type="entry name" value="PRib_AMP_CycHydrolase_dom"/>
</dbReference>
<dbReference type="SUPFAM" id="SSF101386">
    <property type="entry name" value="all-alpha NTP pyrophosphatases"/>
    <property type="match status" value="1"/>
</dbReference>
<dbReference type="InterPro" id="IPR038019">
    <property type="entry name" value="PRib_AMP_CycHydrolase_sf"/>
</dbReference>
<dbReference type="EC" id="3.5.4.19" evidence="15"/>
<dbReference type="FunFam" id="3.10.20.810:FF:000001">
    <property type="entry name" value="Histidine biosynthesis bifunctional protein HisIE"/>
    <property type="match status" value="1"/>
</dbReference>
<keyword evidence="14 15" id="KW-0511">Multifunctional enzyme</keyword>
<evidence type="ECO:0000256" key="3">
    <source>
        <dbReference type="ARBA" id="ARBA00004496"/>
    </source>
</evidence>
<dbReference type="Pfam" id="PF01503">
    <property type="entry name" value="PRA-PH"/>
    <property type="match status" value="1"/>
</dbReference>
<evidence type="ECO:0000256" key="9">
    <source>
        <dbReference type="ARBA" id="ARBA00022605"/>
    </source>
</evidence>
<dbReference type="InterPro" id="IPR023019">
    <property type="entry name" value="His_synth_HisIE"/>
</dbReference>
<dbReference type="EMBL" id="FOSB01000002">
    <property type="protein sequence ID" value="SFJ44111.1"/>
    <property type="molecule type" value="Genomic_DNA"/>
</dbReference>
<evidence type="ECO:0000256" key="5">
    <source>
        <dbReference type="ARBA" id="ARBA00005204"/>
    </source>
</evidence>